<name>A0A1G4QHC7_BORJA</name>
<proteinExistence type="predicted"/>
<evidence type="ECO:0000313" key="2">
    <source>
        <dbReference type="Proteomes" id="UP000199262"/>
    </source>
</evidence>
<protein>
    <submittedName>
        <fullName evidence="1">Uncharacterized protein</fullName>
    </submittedName>
</protein>
<gene>
    <name evidence="1" type="ORF">SAMN02983004_01114</name>
</gene>
<organism evidence="1 2">
    <name type="scientific">Borreliella japonica</name>
    <name type="common">Borrelia japonica</name>
    <dbReference type="NCBI Taxonomy" id="34095"/>
    <lineage>
        <taxon>Bacteria</taxon>
        <taxon>Pseudomonadati</taxon>
        <taxon>Spirochaetota</taxon>
        <taxon>Spirochaetia</taxon>
        <taxon>Spirochaetales</taxon>
        <taxon>Borreliaceae</taxon>
        <taxon>Borreliella</taxon>
    </lineage>
</organism>
<keyword evidence="2" id="KW-1185">Reference proteome</keyword>
<accession>A0A1G4QHC7</accession>
<sequence>MKRIYIILYLIFALFSLNADEFLRGIFNSRDNDLDYEDFKMQENSLYLKISDKKDENKKGYFFVSADKDVFNLLYLFGTAIREVFSNSDKTKSKDNTKIKKDLLFEDINGLVFAYSAEKGSKIALFFKKGILKNTNNIKNIIISCSFDKEQPIINSLSKQWTVEDNSFLVLKENEMPNFLKKVLSSKVLKVKVYDKQKINEAFSIRLRNFQDLYDMYEHNFN</sequence>
<evidence type="ECO:0000313" key="1">
    <source>
        <dbReference type="EMBL" id="SCW43821.1"/>
    </source>
</evidence>
<dbReference type="OrthoDB" id="9967124at2"/>
<dbReference type="Proteomes" id="UP000199262">
    <property type="component" value="Unassembled WGS sequence"/>
</dbReference>
<dbReference type="EMBL" id="FMTE01000025">
    <property type="protein sequence ID" value="SCW43821.1"/>
    <property type="molecule type" value="Genomic_DNA"/>
</dbReference>
<reference evidence="2" key="1">
    <citation type="submission" date="2016-10" db="EMBL/GenBank/DDBJ databases">
        <authorList>
            <person name="Varghese N."/>
            <person name="Submissions S."/>
        </authorList>
    </citation>
    <scope>NUCLEOTIDE SEQUENCE [LARGE SCALE GENOMIC DNA]</scope>
    <source>
        <strain evidence="2">ATCC 51557</strain>
    </source>
</reference>
<dbReference type="RefSeq" id="WP_091973943.1">
    <property type="nucleotide sequence ID" value="NZ_CP179493.1"/>
</dbReference>
<dbReference type="AlphaFoldDB" id="A0A1G4QHC7"/>